<evidence type="ECO:0000313" key="5">
    <source>
        <dbReference type="EMBL" id="GMM51913.1"/>
    </source>
</evidence>
<evidence type="ECO:0000256" key="2">
    <source>
        <dbReference type="PIRSR" id="PIRSR605511-1"/>
    </source>
</evidence>
<dbReference type="PRINTS" id="PR01790">
    <property type="entry name" value="SMP30FAMILY"/>
</dbReference>
<proteinExistence type="inferred from homology"/>
<protein>
    <recommendedName>
        <fullName evidence="4">SMP-30/Gluconolactonase/LRE-like region domain-containing protein</fullName>
    </recommendedName>
</protein>
<dbReference type="Proteomes" id="UP001362899">
    <property type="component" value="Unassembled WGS sequence"/>
</dbReference>
<accession>A0AAV5RMD8</accession>
<evidence type="ECO:0000256" key="3">
    <source>
        <dbReference type="PIRSR" id="PIRSR605511-2"/>
    </source>
</evidence>
<comment type="cofactor">
    <cofactor evidence="3">
        <name>Zn(2+)</name>
        <dbReference type="ChEBI" id="CHEBI:29105"/>
    </cofactor>
    <text evidence="3">Binds 1 divalent metal cation per subunit.</text>
</comment>
<name>A0AAV5RMD8_STABA</name>
<feature type="binding site" evidence="3">
    <location>
        <position position="223"/>
    </location>
    <ligand>
        <name>a divalent metal cation</name>
        <dbReference type="ChEBI" id="CHEBI:60240"/>
    </ligand>
</feature>
<comment type="similarity">
    <text evidence="1">Belongs to the SMP-30/CGR1 family.</text>
</comment>
<dbReference type="InterPro" id="IPR011042">
    <property type="entry name" value="6-blade_b-propeller_TolB-like"/>
</dbReference>
<dbReference type="InterPro" id="IPR005511">
    <property type="entry name" value="SMP-30"/>
</dbReference>
<feature type="domain" description="SMP-30/Gluconolactonase/LRE-like region" evidence="4">
    <location>
        <begin position="21"/>
        <end position="280"/>
    </location>
</feature>
<dbReference type="AlphaFoldDB" id="A0AAV5RMD8"/>
<keyword evidence="3" id="KW-0479">Metal-binding</keyword>
<feature type="active site" description="Proton donor/acceptor" evidence="2">
    <location>
        <position position="223"/>
    </location>
</feature>
<sequence>MSSDNKDLCTIAIKFDPPLKLAEGPIYRAKDSTFHFLDLWDDQSYIVKLDPKTADRDPSVPIIKQPFQEFTSVKYFSTNRPGYIAGYYDGIAYIEEATGKVHPLEKLVEDRSVRKMNDGVVDPKGRFWIGEIDVKTQKDIGLGFKNYPIGRLWRYDPDGSVHLMLDGGLAISNGLGFSPDFKTFYLNDSFGQLVYAFDFDLEKGTITNKRIIRDYRGTKIEPDGLVVDVDGNLWIALNGGNAVIQMAPSGEILKTIPVPAKLVTCPAWAGEDRNWLLVTAGTFENDNGGQIFKIKTDTKGMPDFEFTFPE</sequence>
<reference evidence="5 6" key="1">
    <citation type="journal article" date="2023" name="Elife">
        <title>Identification of key yeast species and microbe-microbe interactions impacting larval growth of Drosophila in the wild.</title>
        <authorList>
            <person name="Mure A."/>
            <person name="Sugiura Y."/>
            <person name="Maeda R."/>
            <person name="Honda K."/>
            <person name="Sakurai N."/>
            <person name="Takahashi Y."/>
            <person name="Watada M."/>
            <person name="Katoh T."/>
            <person name="Gotoh A."/>
            <person name="Gotoh Y."/>
            <person name="Taniguchi I."/>
            <person name="Nakamura K."/>
            <person name="Hayashi T."/>
            <person name="Katayama T."/>
            <person name="Uemura T."/>
            <person name="Hattori Y."/>
        </authorList>
    </citation>
    <scope>NUCLEOTIDE SEQUENCE [LARGE SCALE GENOMIC DNA]</scope>
    <source>
        <strain evidence="5 6">SB-73</strain>
    </source>
</reference>
<comment type="caution">
    <text evidence="5">The sequence shown here is derived from an EMBL/GenBank/DDBJ whole genome shotgun (WGS) entry which is preliminary data.</text>
</comment>
<gene>
    <name evidence="5" type="ORF">DASB73_028760</name>
</gene>
<feature type="binding site" evidence="3">
    <location>
        <position position="173"/>
    </location>
    <ligand>
        <name>a divalent metal cation</name>
        <dbReference type="ChEBI" id="CHEBI:60240"/>
    </ligand>
</feature>
<dbReference type="SUPFAM" id="SSF63829">
    <property type="entry name" value="Calcium-dependent phosphotriesterase"/>
    <property type="match status" value="1"/>
</dbReference>
<dbReference type="Pfam" id="PF08450">
    <property type="entry name" value="SGL"/>
    <property type="match status" value="1"/>
</dbReference>
<evidence type="ECO:0000256" key="1">
    <source>
        <dbReference type="ARBA" id="ARBA00008853"/>
    </source>
</evidence>
<dbReference type="EMBL" id="BTGC01000008">
    <property type="protein sequence ID" value="GMM51913.1"/>
    <property type="molecule type" value="Genomic_DNA"/>
</dbReference>
<dbReference type="InterPro" id="IPR013658">
    <property type="entry name" value="SGL"/>
</dbReference>
<evidence type="ECO:0000313" key="6">
    <source>
        <dbReference type="Proteomes" id="UP001362899"/>
    </source>
</evidence>
<keyword evidence="3" id="KW-0862">Zinc</keyword>
<dbReference type="Gene3D" id="2.120.10.30">
    <property type="entry name" value="TolB, C-terminal domain"/>
    <property type="match status" value="1"/>
</dbReference>
<keyword evidence="6" id="KW-1185">Reference proteome</keyword>
<dbReference type="PANTHER" id="PTHR10907:SF47">
    <property type="entry name" value="REGUCALCIN"/>
    <property type="match status" value="1"/>
</dbReference>
<feature type="binding site" evidence="3">
    <location>
        <position position="23"/>
    </location>
    <ligand>
        <name>a divalent metal cation</name>
        <dbReference type="ChEBI" id="CHEBI:60240"/>
    </ligand>
</feature>
<dbReference type="GO" id="GO:0004341">
    <property type="term" value="F:gluconolactonase activity"/>
    <property type="evidence" value="ECO:0007669"/>
    <property type="project" value="TreeGrafter"/>
</dbReference>
<dbReference type="PANTHER" id="PTHR10907">
    <property type="entry name" value="REGUCALCIN"/>
    <property type="match status" value="1"/>
</dbReference>
<feature type="binding site" evidence="3">
    <location>
        <position position="117"/>
    </location>
    <ligand>
        <name>substrate</name>
    </ligand>
</feature>
<evidence type="ECO:0000259" key="4">
    <source>
        <dbReference type="Pfam" id="PF08450"/>
    </source>
</evidence>
<dbReference type="GO" id="GO:0005509">
    <property type="term" value="F:calcium ion binding"/>
    <property type="evidence" value="ECO:0007669"/>
    <property type="project" value="TreeGrafter"/>
</dbReference>
<organism evidence="5 6">
    <name type="scientific">Starmerella bacillaris</name>
    <name type="common">Yeast</name>
    <name type="synonym">Candida zemplinina</name>
    <dbReference type="NCBI Taxonomy" id="1247836"/>
    <lineage>
        <taxon>Eukaryota</taxon>
        <taxon>Fungi</taxon>
        <taxon>Dikarya</taxon>
        <taxon>Ascomycota</taxon>
        <taxon>Saccharomycotina</taxon>
        <taxon>Dipodascomycetes</taxon>
        <taxon>Dipodascales</taxon>
        <taxon>Trichomonascaceae</taxon>
        <taxon>Starmerella</taxon>
    </lineage>
</organism>